<evidence type="ECO:0000256" key="1">
    <source>
        <dbReference type="SAM" id="Coils"/>
    </source>
</evidence>
<evidence type="ECO:0000313" key="3">
    <source>
        <dbReference type="Proteomes" id="UP000809829"/>
    </source>
</evidence>
<evidence type="ECO:0000313" key="2">
    <source>
        <dbReference type="EMBL" id="MBM7702590.1"/>
    </source>
</evidence>
<proteinExistence type="predicted"/>
<comment type="caution">
    <text evidence="2">The sequence shown here is derived from an EMBL/GenBank/DDBJ whole genome shotgun (WGS) entry which is preliminary data.</text>
</comment>
<sequence>MKERVDLVYDQVYEFIDESLQKIRETEDEYKNDELAEKVKRMEIALQASRDILENMVMPGKKMTFIYENGSVTVEIPEKK</sequence>
<keyword evidence="1" id="KW-0175">Coiled coil</keyword>
<accession>A0ABS2QT70</accession>
<protein>
    <submittedName>
        <fullName evidence="2">CHASE3 domain sensor protein</fullName>
    </submittedName>
</protein>
<keyword evidence="3" id="KW-1185">Reference proteome</keyword>
<dbReference type="Proteomes" id="UP000809829">
    <property type="component" value="Unassembled WGS sequence"/>
</dbReference>
<organism evidence="2 3">
    <name type="scientific">Priestia iocasae</name>
    <dbReference type="NCBI Taxonomy" id="2291674"/>
    <lineage>
        <taxon>Bacteria</taxon>
        <taxon>Bacillati</taxon>
        <taxon>Bacillota</taxon>
        <taxon>Bacilli</taxon>
        <taxon>Bacillales</taxon>
        <taxon>Bacillaceae</taxon>
        <taxon>Priestia</taxon>
    </lineage>
</organism>
<dbReference type="EMBL" id="JAFBFC010000002">
    <property type="protein sequence ID" value="MBM7702590.1"/>
    <property type="molecule type" value="Genomic_DNA"/>
</dbReference>
<feature type="coiled-coil region" evidence="1">
    <location>
        <begin position="16"/>
        <end position="52"/>
    </location>
</feature>
<dbReference type="RefSeq" id="WP_205185730.1">
    <property type="nucleotide sequence ID" value="NZ_JAFBFC010000002.1"/>
</dbReference>
<reference evidence="2 3" key="1">
    <citation type="submission" date="2021-01" db="EMBL/GenBank/DDBJ databases">
        <title>Genomic Encyclopedia of Type Strains, Phase IV (KMG-IV): sequencing the most valuable type-strain genomes for metagenomic binning, comparative biology and taxonomic classification.</title>
        <authorList>
            <person name="Goeker M."/>
        </authorList>
    </citation>
    <scope>NUCLEOTIDE SEQUENCE [LARGE SCALE GENOMIC DNA]</scope>
    <source>
        <strain evidence="2 3">DSM 104297</strain>
    </source>
</reference>
<name>A0ABS2QT70_9BACI</name>
<gene>
    <name evidence="2" type="ORF">JOC83_001424</name>
</gene>